<feature type="transmembrane region" description="Helical" evidence="1">
    <location>
        <begin position="193"/>
        <end position="214"/>
    </location>
</feature>
<proteinExistence type="predicted"/>
<dbReference type="STRING" id="697281.Mahau_2889"/>
<name>F4A0F0_MAHA5</name>
<keyword evidence="1" id="KW-1133">Transmembrane helix</keyword>
<dbReference type="eggNOG" id="COG4299">
    <property type="taxonomic scope" value="Bacteria"/>
</dbReference>
<dbReference type="RefSeq" id="WP_013782422.1">
    <property type="nucleotide sequence ID" value="NC_015520.1"/>
</dbReference>
<organism evidence="2 3">
    <name type="scientific">Mahella australiensis (strain DSM 15567 / CIP 107919 / 50-1 BON)</name>
    <dbReference type="NCBI Taxonomy" id="697281"/>
    <lineage>
        <taxon>Bacteria</taxon>
        <taxon>Bacillati</taxon>
        <taxon>Bacillota</taxon>
        <taxon>Clostridia</taxon>
        <taxon>Thermoanaerobacterales</taxon>
        <taxon>Thermoanaerobacterales Family IV. Incertae Sedis</taxon>
        <taxon>Mahella</taxon>
    </lineage>
</organism>
<keyword evidence="1" id="KW-0812">Transmembrane</keyword>
<keyword evidence="1" id="KW-0472">Membrane</keyword>
<dbReference type="EC" id="2.3.1.78" evidence="2"/>
<accession>F4A0F0</accession>
<dbReference type="PANTHER" id="PTHR31061">
    <property type="entry name" value="LD22376P"/>
    <property type="match status" value="1"/>
</dbReference>
<dbReference type="AlphaFoldDB" id="F4A0F0"/>
<feature type="transmembrane region" description="Helical" evidence="1">
    <location>
        <begin position="281"/>
        <end position="300"/>
    </location>
</feature>
<dbReference type="OrthoDB" id="9788724at2"/>
<keyword evidence="2" id="KW-0808">Transferase</keyword>
<feature type="transmembrane region" description="Helical" evidence="1">
    <location>
        <begin position="250"/>
        <end position="274"/>
    </location>
</feature>
<feature type="transmembrane region" description="Helical" evidence="1">
    <location>
        <begin position="342"/>
        <end position="361"/>
    </location>
</feature>
<evidence type="ECO:0000313" key="3">
    <source>
        <dbReference type="Proteomes" id="UP000008457"/>
    </source>
</evidence>
<feature type="transmembrane region" description="Helical" evidence="1">
    <location>
        <begin position="223"/>
        <end position="244"/>
    </location>
</feature>
<dbReference type="GO" id="GO:0015019">
    <property type="term" value="F:heparan-alpha-glucosaminide N-acetyltransferase activity"/>
    <property type="evidence" value="ECO:0007669"/>
    <property type="project" value="UniProtKB-EC"/>
</dbReference>
<feature type="transmembrane region" description="Helical" evidence="1">
    <location>
        <begin position="88"/>
        <end position="107"/>
    </location>
</feature>
<keyword evidence="2" id="KW-0012">Acyltransferase</keyword>
<gene>
    <name evidence="2" type="ordered locus">Mahau_2889</name>
</gene>
<dbReference type="KEGG" id="mas:Mahau_2889"/>
<dbReference type="HOGENOM" id="CLU_029171_4_0_9"/>
<feature type="transmembrane region" description="Helical" evidence="1">
    <location>
        <begin position="49"/>
        <end position="67"/>
    </location>
</feature>
<dbReference type="Proteomes" id="UP000008457">
    <property type="component" value="Chromosome"/>
</dbReference>
<reference evidence="2 3" key="2">
    <citation type="journal article" date="2011" name="Stand. Genomic Sci.">
        <title>Complete genome sequence of Mahella australiensis type strain (50-1 BON).</title>
        <authorList>
            <person name="Sikorski J."/>
            <person name="Teshima H."/>
            <person name="Nolan M."/>
            <person name="Lucas S."/>
            <person name="Hammon N."/>
            <person name="Deshpande S."/>
            <person name="Cheng J.F."/>
            <person name="Pitluck S."/>
            <person name="Liolios K."/>
            <person name="Pagani I."/>
            <person name="Ivanova N."/>
            <person name="Huntemann M."/>
            <person name="Mavromatis K."/>
            <person name="Ovchinikova G."/>
            <person name="Pati A."/>
            <person name="Tapia R."/>
            <person name="Han C."/>
            <person name="Goodwin L."/>
            <person name="Chen A."/>
            <person name="Palaniappan K."/>
            <person name="Land M."/>
            <person name="Hauser L."/>
            <person name="Ngatchou-Djao O.D."/>
            <person name="Rohde M."/>
            <person name="Pukall R."/>
            <person name="Spring S."/>
            <person name="Abt B."/>
            <person name="Goker M."/>
            <person name="Detter J.C."/>
            <person name="Woyke T."/>
            <person name="Bristow J."/>
            <person name="Markowitz V."/>
            <person name="Hugenholtz P."/>
            <person name="Eisen J.A."/>
            <person name="Kyrpides N.C."/>
            <person name="Klenk H.P."/>
            <person name="Lapidus A."/>
        </authorList>
    </citation>
    <scope>NUCLEOTIDE SEQUENCE [LARGE SCALE GENOMIC DNA]</scope>
    <source>
        <strain evidence="3">DSM 15567 / CIP 107919 / 50-1 BON</strain>
    </source>
</reference>
<feature type="transmembrane region" description="Helical" evidence="1">
    <location>
        <begin position="12"/>
        <end position="29"/>
    </location>
</feature>
<dbReference type="EMBL" id="CP002360">
    <property type="protein sequence ID" value="AEE98011.1"/>
    <property type="molecule type" value="Genomic_DNA"/>
</dbReference>
<reference evidence="3" key="1">
    <citation type="submission" date="2010-11" db="EMBL/GenBank/DDBJ databases">
        <title>The complete genome of Mahella australiensis DSM 15567.</title>
        <authorList>
            <consortium name="US DOE Joint Genome Institute (JGI-PGF)"/>
            <person name="Lucas S."/>
            <person name="Copeland A."/>
            <person name="Lapidus A."/>
            <person name="Bruce D."/>
            <person name="Goodwin L."/>
            <person name="Pitluck S."/>
            <person name="Kyrpides N."/>
            <person name="Mavromatis K."/>
            <person name="Pagani I."/>
            <person name="Ivanova N."/>
            <person name="Teshima H."/>
            <person name="Brettin T."/>
            <person name="Detter J.C."/>
            <person name="Han C."/>
            <person name="Tapia R."/>
            <person name="Land M."/>
            <person name="Hauser L."/>
            <person name="Markowitz V."/>
            <person name="Cheng J.-F."/>
            <person name="Hugenholtz P."/>
            <person name="Woyke T."/>
            <person name="Wu D."/>
            <person name="Spring S."/>
            <person name="Pukall R."/>
            <person name="Steenblock K."/>
            <person name="Schneider S."/>
            <person name="Klenk H.-P."/>
            <person name="Eisen J.A."/>
        </authorList>
    </citation>
    <scope>NUCLEOTIDE SEQUENCE [LARGE SCALE GENOMIC DNA]</scope>
    <source>
        <strain evidence="3">DSM 15567 / CIP 107919 / 50-1 BON</strain>
    </source>
</reference>
<protein>
    <submittedName>
        <fullName evidence="2">Heparan-alpha-glucosaminide N-acetyltransferase</fullName>
        <ecNumber evidence="2">2.3.1.78</ecNumber>
    </submittedName>
</protein>
<dbReference type="PANTHER" id="PTHR31061:SF24">
    <property type="entry name" value="LD22376P"/>
    <property type="match status" value="1"/>
</dbReference>
<evidence type="ECO:0000256" key="1">
    <source>
        <dbReference type="SAM" id="Phobius"/>
    </source>
</evidence>
<sequence>MIKKRIQSIDALRGICITAMIFMNNPGNSKYTSPLLLHAPWNGITLADLFFPCFIFVMGMVIPVSFGKRMAKGQTKGQLIAHLLKRSAMLFLIGLFLNAFPCFDMQHVRILGVLQRIALVYFFSGLIFLFSSTMSMFIISAAILIGYYLLLRFVPVPGYGAGVFERTGNLIQYIDLKLLKGHLYTPDWDPEGLLSTLPAIASSLLGILTGCLLVSDKKNTNKLYIMLVCSALAFISSIITQKWFPLNKNLWSSSFVLFTTGFALLLLSVCYWLADINNLATLIKPFIIFGSNAILVYTLSEMMTKILGCVKVEVSSGTLIMLKEWLFENWFAQWAGNYAGSLLYSAAYTLLWFIPMAVLYYKKIFIKI</sequence>
<keyword evidence="3" id="KW-1185">Reference proteome</keyword>
<feature type="transmembrane region" description="Helical" evidence="1">
    <location>
        <begin position="137"/>
        <end position="154"/>
    </location>
</feature>
<evidence type="ECO:0000313" key="2">
    <source>
        <dbReference type="EMBL" id="AEE98011.1"/>
    </source>
</evidence>
<feature type="transmembrane region" description="Helical" evidence="1">
    <location>
        <begin position="113"/>
        <end position="130"/>
    </location>
</feature>